<dbReference type="GO" id="GO:0004029">
    <property type="term" value="F:aldehyde dehydrogenase (NAD+) activity"/>
    <property type="evidence" value="ECO:0007669"/>
    <property type="project" value="UniProtKB-EC"/>
</dbReference>
<accession>A0AA35XEE1</accession>
<dbReference type="PANTHER" id="PTHR11699">
    <property type="entry name" value="ALDEHYDE DEHYDROGENASE-RELATED"/>
    <property type="match status" value="1"/>
</dbReference>
<dbReference type="AlphaFoldDB" id="A0AA35XEE1"/>
<dbReference type="InterPro" id="IPR016163">
    <property type="entry name" value="Ald_DH_C"/>
</dbReference>
<evidence type="ECO:0000256" key="1">
    <source>
        <dbReference type="ARBA" id="ARBA00009986"/>
    </source>
</evidence>
<organism evidence="8 9">
    <name type="scientific">Geodia barretti</name>
    <name type="common">Barrett's horny sponge</name>
    <dbReference type="NCBI Taxonomy" id="519541"/>
    <lineage>
        <taxon>Eukaryota</taxon>
        <taxon>Metazoa</taxon>
        <taxon>Porifera</taxon>
        <taxon>Demospongiae</taxon>
        <taxon>Heteroscleromorpha</taxon>
        <taxon>Tetractinellida</taxon>
        <taxon>Astrophorina</taxon>
        <taxon>Geodiidae</taxon>
        <taxon>Geodia</taxon>
    </lineage>
</organism>
<dbReference type="InterPro" id="IPR029510">
    <property type="entry name" value="Ald_DH_CS_GLU"/>
</dbReference>
<dbReference type="Proteomes" id="UP001174909">
    <property type="component" value="Unassembled WGS sequence"/>
</dbReference>
<feature type="active site" evidence="5">
    <location>
        <position position="118"/>
    </location>
</feature>
<gene>
    <name evidence="8" type="ORF">GBAR_LOCUS30390</name>
</gene>
<comment type="similarity">
    <text evidence="1 6">Belongs to the aldehyde dehydrogenase family.</text>
</comment>
<comment type="caution">
    <text evidence="8">The sequence shown here is derived from an EMBL/GenBank/DDBJ whole genome shotgun (WGS) entry which is preliminary data.</text>
</comment>
<name>A0AA35XEE1_GEOBA</name>
<reference evidence="8" key="1">
    <citation type="submission" date="2023-03" db="EMBL/GenBank/DDBJ databases">
        <authorList>
            <person name="Steffen K."/>
            <person name="Cardenas P."/>
        </authorList>
    </citation>
    <scope>NUCLEOTIDE SEQUENCE</scope>
</reference>
<dbReference type="SUPFAM" id="SSF53720">
    <property type="entry name" value="ALDH-like"/>
    <property type="match status" value="1"/>
</dbReference>
<evidence type="ECO:0000256" key="2">
    <source>
        <dbReference type="ARBA" id="ARBA00023002"/>
    </source>
</evidence>
<keyword evidence="9" id="KW-1185">Reference proteome</keyword>
<dbReference type="Pfam" id="PF00171">
    <property type="entry name" value="Aldedh"/>
    <property type="match status" value="1"/>
</dbReference>
<sequence length="168" mass="17495">MTYTRLEPIGVVGQIIPCNFPLLMQAWKLGPALCAGNTIVMKPAEQTPLTALYVAALIAEAGFPPGVVSIIPGYGPTAGAALASHPNVRKIAFTGSTEVGHAIMQAAGESNLKNVTLELGGKNPVIVLNYADIDLAIETSHNAIFFNEANVAVLAHARTSMSPSTMSL</sequence>
<dbReference type="Gene3D" id="3.40.605.10">
    <property type="entry name" value="Aldehyde Dehydrogenase, Chain A, domain 1"/>
    <property type="match status" value="1"/>
</dbReference>
<dbReference type="FunFam" id="3.40.605.10:FF:000029">
    <property type="entry name" value="Aldehyde dehydrogenase, mitochondrial"/>
    <property type="match status" value="1"/>
</dbReference>
<keyword evidence="2 6" id="KW-0560">Oxidoreductase</keyword>
<feature type="domain" description="Aldehyde dehydrogenase" evidence="7">
    <location>
        <begin position="2"/>
        <end position="150"/>
    </location>
</feature>
<dbReference type="PROSITE" id="PS00687">
    <property type="entry name" value="ALDEHYDE_DEHYDR_GLU"/>
    <property type="match status" value="1"/>
</dbReference>
<dbReference type="InterPro" id="IPR015590">
    <property type="entry name" value="Aldehyde_DH_dom"/>
</dbReference>
<proteinExistence type="inferred from homology"/>
<evidence type="ECO:0000256" key="6">
    <source>
        <dbReference type="RuleBase" id="RU003345"/>
    </source>
</evidence>
<dbReference type="EMBL" id="CASHTH010004299">
    <property type="protein sequence ID" value="CAI8055718.1"/>
    <property type="molecule type" value="Genomic_DNA"/>
</dbReference>
<evidence type="ECO:0000313" key="8">
    <source>
        <dbReference type="EMBL" id="CAI8055718.1"/>
    </source>
</evidence>
<dbReference type="InterPro" id="IPR016162">
    <property type="entry name" value="Ald_DH_N"/>
</dbReference>
<dbReference type="EC" id="1.2.1.3" evidence="4"/>
<protein>
    <recommendedName>
        <fullName evidence="4">aldehyde dehydrogenase (NAD(+))</fullName>
        <ecNumber evidence="4">1.2.1.3</ecNumber>
    </recommendedName>
</protein>
<dbReference type="InterPro" id="IPR016161">
    <property type="entry name" value="Ald_DH/histidinol_DH"/>
</dbReference>
<evidence type="ECO:0000256" key="4">
    <source>
        <dbReference type="ARBA" id="ARBA00024226"/>
    </source>
</evidence>
<evidence type="ECO:0000256" key="3">
    <source>
        <dbReference type="ARBA" id="ARBA00023027"/>
    </source>
</evidence>
<evidence type="ECO:0000259" key="7">
    <source>
        <dbReference type="Pfam" id="PF00171"/>
    </source>
</evidence>
<dbReference type="Gene3D" id="3.40.309.10">
    <property type="entry name" value="Aldehyde Dehydrogenase, Chain A, domain 2"/>
    <property type="match status" value="1"/>
</dbReference>
<evidence type="ECO:0000313" key="9">
    <source>
        <dbReference type="Proteomes" id="UP001174909"/>
    </source>
</evidence>
<keyword evidence="3" id="KW-0520">NAD</keyword>
<evidence type="ECO:0000256" key="5">
    <source>
        <dbReference type="PROSITE-ProRule" id="PRU10007"/>
    </source>
</evidence>